<dbReference type="InterPro" id="IPR006764">
    <property type="entry name" value="SAM_dep_MeTrfase_SAV2177_type"/>
</dbReference>
<comment type="caution">
    <text evidence="1">The sequence shown here is derived from an EMBL/GenBank/DDBJ whole genome shotgun (WGS) entry which is preliminary data.</text>
</comment>
<evidence type="ECO:0008006" key="3">
    <source>
        <dbReference type="Google" id="ProtNLM"/>
    </source>
</evidence>
<dbReference type="EMBL" id="JMQI01000014">
    <property type="protein sequence ID" value="KDN22815.1"/>
    <property type="molecule type" value="Genomic_DNA"/>
</dbReference>
<sequence>MTPGDLRSGTEGGAAALDFSKASLARLSDALLGGHDHYEVDREAMRRLLAIAPGAREMAKEHRDWLVRAVRFLAGKRGIDQFLDLGSGMPTAENTHEVAQRYNPDAQVVYVDNDPVVQVHGRALLEENYLTHVTGADLTRPAETLADDVVKEYLDFTRPVALILTSIVHHIDDYDRAKAIVAEYVDALAPGSFLLLTHHFDPEEDSPRQELARLLETSFQGTGLGSVHRTREQIAGFFEGTELLRPGLVYLHEWWPDGPRLHPLGELNFLTLGGVARKP</sequence>
<dbReference type="STRING" id="287986.DV20_07205"/>
<accession>A0A066U6U8</accession>
<dbReference type="Gene3D" id="3.40.50.150">
    <property type="entry name" value="Vaccinia Virus protein VP39"/>
    <property type="match status" value="1"/>
</dbReference>
<dbReference type="SUPFAM" id="SSF53335">
    <property type="entry name" value="S-adenosyl-L-methionine-dependent methyltransferases"/>
    <property type="match status" value="1"/>
</dbReference>
<dbReference type="PIRSF" id="PIRSF017393">
    <property type="entry name" value="MTase_SAV2177"/>
    <property type="match status" value="1"/>
</dbReference>
<dbReference type="RefSeq" id="WP_043777516.1">
    <property type="nucleotide sequence ID" value="NZ_JMQI01000014.1"/>
</dbReference>
<dbReference type="Proteomes" id="UP000027345">
    <property type="component" value="Unassembled WGS sequence"/>
</dbReference>
<reference evidence="1 2" key="1">
    <citation type="submission" date="2014-05" db="EMBL/GenBank/DDBJ databases">
        <title>Draft genome sequence of Amycolatopsis rifamycinica DSM 46095.</title>
        <authorList>
            <person name="Lal R."/>
            <person name="Saxena A."/>
            <person name="Kumari R."/>
            <person name="Mukherjee U."/>
            <person name="Singh P."/>
            <person name="Sangwan N."/>
            <person name="Mahato N.K."/>
        </authorList>
    </citation>
    <scope>NUCLEOTIDE SEQUENCE [LARGE SCALE GENOMIC DNA]</scope>
    <source>
        <strain evidence="1 2">DSM 46095</strain>
    </source>
</reference>
<keyword evidence="2" id="KW-1185">Reference proteome</keyword>
<evidence type="ECO:0000313" key="1">
    <source>
        <dbReference type="EMBL" id="KDN22815.1"/>
    </source>
</evidence>
<organism evidence="1 2">
    <name type="scientific">Amycolatopsis rifamycinica</name>
    <dbReference type="NCBI Taxonomy" id="287986"/>
    <lineage>
        <taxon>Bacteria</taxon>
        <taxon>Bacillati</taxon>
        <taxon>Actinomycetota</taxon>
        <taxon>Actinomycetes</taxon>
        <taxon>Pseudonocardiales</taxon>
        <taxon>Pseudonocardiaceae</taxon>
        <taxon>Amycolatopsis</taxon>
    </lineage>
</organism>
<gene>
    <name evidence="1" type="ORF">DV20_07205</name>
</gene>
<protein>
    <recommendedName>
        <fullName evidence="3">SAM-dependent methyltransferase</fullName>
    </recommendedName>
</protein>
<dbReference type="OrthoDB" id="5175904at2"/>
<name>A0A066U6U8_9PSEU</name>
<dbReference type="InterPro" id="IPR029063">
    <property type="entry name" value="SAM-dependent_MTases_sf"/>
</dbReference>
<dbReference type="Pfam" id="PF04672">
    <property type="entry name" value="Methyltransf_19"/>
    <property type="match status" value="1"/>
</dbReference>
<dbReference type="AlphaFoldDB" id="A0A066U6U8"/>
<proteinExistence type="predicted"/>
<dbReference type="eggNOG" id="COG3315">
    <property type="taxonomic scope" value="Bacteria"/>
</dbReference>
<evidence type="ECO:0000313" key="2">
    <source>
        <dbReference type="Proteomes" id="UP000027345"/>
    </source>
</evidence>